<keyword evidence="2" id="KW-1185">Reference proteome</keyword>
<dbReference type="AlphaFoldDB" id="A0A9Q8SJF4"/>
<name>A0A9Q8SJF4_9PEZI</name>
<dbReference type="KEGG" id="clup:CLUP02_03958"/>
<evidence type="ECO:0000313" key="2">
    <source>
        <dbReference type="Proteomes" id="UP000830671"/>
    </source>
</evidence>
<dbReference type="EMBL" id="CP019474">
    <property type="protein sequence ID" value="UQC78481.1"/>
    <property type="molecule type" value="Genomic_DNA"/>
</dbReference>
<gene>
    <name evidence="1" type="ORF">CLUP02_03958</name>
</gene>
<sequence>MVGNYCADLTGERQILVSHAPSRRFKFHLMAGVVPRSVPLPDECPSPSRSSLVARRAMFPCMMSQVHAGRRAHHFGRLGCFYSCFLDHEYCAGGKDLDLLAAGAPRELGGMMRGENKIGDLLMRCEAEMDHGRGERLAGNLSSRQAHTVLGRGGRRFCDPISLPHVPCNDSQMNGQ</sequence>
<dbReference type="RefSeq" id="XP_049140118.1">
    <property type="nucleotide sequence ID" value="XM_049282975.1"/>
</dbReference>
<protein>
    <submittedName>
        <fullName evidence="1">Uncharacterized protein</fullName>
    </submittedName>
</protein>
<dbReference type="GeneID" id="73337985"/>
<dbReference type="Proteomes" id="UP000830671">
    <property type="component" value="Chromosome 2"/>
</dbReference>
<proteinExistence type="predicted"/>
<evidence type="ECO:0000313" key="1">
    <source>
        <dbReference type="EMBL" id="UQC78481.1"/>
    </source>
</evidence>
<accession>A0A9Q8SJF4</accession>
<reference evidence="1" key="1">
    <citation type="journal article" date="2021" name="Mol. Plant Microbe Interact.">
        <title>Complete Genome Sequence of the Plant-Pathogenic Fungus Colletotrichum lupini.</title>
        <authorList>
            <person name="Baroncelli R."/>
            <person name="Pensec F."/>
            <person name="Da Lio D."/>
            <person name="Boufleur T."/>
            <person name="Vicente I."/>
            <person name="Sarrocco S."/>
            <person name="Picot A."/>
            <person name="Baraldi E."/>
            <person name="Sukno S."/>
            <person name="Thon M."/>
            <person name="Le Floch G."/>
        </authorList>
    </citation>
    <scope>NUCLEOTIDE SEQUENCE</scope>
    <source>
        <strain evidence="1">IMI 504893</strain>
    </source>
</reference>
<organism evidence="1 2">
    <name type="scientific">Colletotrichum lupini</name>
    <dbReference type="NCBI Taxonomy" id="145971"/>
    <lineage>
        <taxon>Eukaryota</taxon>
        <taxon>Fungi</taxon>
        <taxon>Dikarya</taxon>
        <taxon>Ascomycota</taxon>
        <taxon>Pezizomycotina</taxon>
        <taxon>Sordariomycetes</taxon>
        <taxon>Hypocreomycetidae</taxon>
        <taxon>Glomerellales</taxon>
        <taxon>Glomerellaceae</taxon>
        <taxon>Colletotrichum</taxon>
        <taxon>Colletotrichum acutatum species complex</taxon>
    </lineage>
</organism>